<feature type="region of interest" description="Disordered" evidence="1">
    <location>
        <begin position="289"/>
        <end position="308"/>
    </location>
</feature>
<proteinExistence type="predicted"/>
<organism evidence="2 3">
    <name type="scientific">Rhipicephalus sanguineus</name>
    <name type="common">Brown dog tick</name>
    <name type="synonym">Ixodes sanguineus</name>
    <dbReference type="NCBI Taxonomy" id="34632"/>
    <lineage>
        <taxon>Eukaryota</taxon>
        <taxon>Metazoa</taxon>
        <taxon>Ecdysozoa</taxon>
        <taxon>Arthropoda</taxon>
        <taxon>Chelicerata</taxon>
        <taxon>Arachnida</taxon>
        <taxon>Acari</taxon>
        <taxon>Parasitiformes</taxon>
        <taxon>Ixodida</taxon>
        <taxon>Ixodoidea</taxon>
        <taxon>Ixodidae</taxon>
        <taxon>Rhipicephalinae</taxon>
        <taxon>Rhipicephalus</taxon>
        <taxon>Rhipicephalus</taxon>
    </lineage>
</organism>
<reference evidence="2" key="1">
    <citation type="journal article" date="2020" name="Cell">
        <title>Large-Scale Comparative Analyses of Tick Genomes Elucidate Their Genetic Diversity and Vector Capacities.</title>
        <authorList>
            <consortium name="Tick Genome and Microbiome Consortium (TIGMIC)"/>
            <person name="Jia N."/>
            <person name="Wang J."/>
            <person name="Shi W."/>
            <person name="Du L."/>
            <person name="Sun Y."/>
            <person name="Zhan W."/>
            <person name="Jiang J.F."/>
            <person name="Wang Q."/>
            <person name="Zhang B."/>
            <person name="Ji P."/>
            <person name="Bell-Sakyi L."/>
            <person name="Cui X.M."/>
            <person name="Yuan T.T."/>
            <person name="Jiang B.G."/>
            <person name="Yang W.F."/>
            <person name="Lam T.T."/>
            <person name="Chang Q.C."/>
            <person name="Ding S.J."/>
            <person name="Wang X.J."/>
            <person name="Zhu J.G."/>
            <person name="Ruan X.D."/>
            <person name="Zhao L."/>
            <person name="Wei J.T."/>
            <person name="Ye R.Z."/>
            <person name="Que T.C."/>
            <person name="Du C.H."/>
            <person name="Zhou Y.H."/>
            <person name="Cheng J.X."/>
            <person name="Dai P.F."/>
            <person name="Guo W.B."/>
            <person name="Han X.H."/>
            <person name="Huang E.J."/>
            <person name="Li L.F."/>
            <person name="Wei W."/>
            <person name="Gao Y.C."/>
            <person name="Liu J.Z."/>
            <person name="Shao H.Z."/>
            <person name="Wang X."/>
            <person name="Wang C.C."/>
            <person name="Yang T.C."/>
            <person name="Huo Q.B."/>
            <person name="Li W."/>
            <person name="Chen H.Y."/>
            <person name="Chen S.E."/>
            <person name="Zhou L.G."/>
            <person name="Ni X.B."/>
            <person name="Tian J.H."/>
            <person name="Sheng Y."/>
            <person name="Liu T."/>
            <person name="Pan Y.S."/>
            <person name="Xia L.Y."/>
            <person name="Li J."/>
            <person name="Zhao F."/>
            <person name="Cao W.C."/>
        </authorList>
    </citation>
    <scope>NUCLEOTIDE SEQUENCE</scope>
    <source>
        <strain evidence="2">Rsan-2018</strain>
    </source>
</reference>
<evidence type="ECO:0000313" key="2">
    <source>
        <dbReference type="EMBL" id="KAH7969774.1"/>
    </source>
</evidence>
<comment type="caution">
    <text evidence="2">The sequence shown here is derived from an EMBL/GenBank/DDBJ whole genome shotgun (WGS) entry which is preliminary data.</text>
</comment>
<evidence type="ECO:0000313" key="3">
    <source>
        <dbReference type="Proteomes" id="UP000821837"/>
    </source>
</evidence>
<dbReference type="InterPro" id="IPR036691">
    <property type="entry name" value="Endo/exonu/phosph_ase_sf"/>
</dbReference>
<evidence type="ECO:0000256" key="1">
    <source>
        <dbReference type="SAM" id="MobiDB-lite"/>
    </source>
</evidence>
<dbReference type="Proteomes" id="UP000821837">
    <property type="component" value="Unassembled WGS sequence"/>
</dbReference>
<accession>A0A9D4Q7H3</accession>
<name>A0A9D4Q7H3_RHISA</name>
<reference evidence="2" key="2">
    <citation type="submission" date="2021-09" db="EMBL/GenBank/DDBJ databases">
        <authorList>
            <person name="Jia N."/>
            <person name="Wang J."/>
            <person name="Shi W."/>
            <person name="Du L."/>
            <person name="Sun Y."/>
            <person name="Zhan W."/>
            <person name="Jiang J."/>
            <person name="Wang Q."/>
            <person name="Zhang B."/>
            <person name="Ji P."/>
            <person name="Sakyi L.B."/>
            <person name="Cui X."/>
            <person name="Yuan T."/>
            <person name="Jiang B."/>
            <person name="Yang W."/>
            <person name="Lam T.T.-Y."/>
            <person name="Chang Q."/>
            <person name="Ding S."/>
            <person name="Wang X."/>
            <person name="Zhu J."/>
            <person name="Ruan X."/>
            <person name="Zhao L."/>
            <person name="Wei J."/>
            <person name="Que T."/>
            <person name="Du C."/>
            <person name="Cheng J."/>
            <person name="Dai P."/>
            <person name="Han X."/>
            <person name="Huang E."/>
            <person name="Gao Y."/>
            <person name="Liu J."/>
            <person name="Shao H."/>
            <person name="Ye R."/>
            <person name="Li L."/>
            <person name="Wei W."/>
            <person name="Wang X."/>
            <person name="Wang C."/>
            <person name="Huo Q."/>
            <person name="Li W."/>
            <person name="Guo W."/>
            <person name="Chen H."/>
            <person name="Chen S."/>
            <person name="Zhou L."/>
            <person name="Zhou L."/>
            <person name="Ni X."/>
            <person name="Tian J."/>
            <person name="Zhou Y."/>
            <person name="Sheng Y."/>
            <person name="Liu T."/>
            <person name="Pan Y."/>
            <person name="Xia L."/>
            <person name="Li J."/>
            <person name="Zhao F."/>
            <person name="Cao W."/>
        </authorList>
    </citation>
    <scope>NUCLEOTIDE SEQUENCE</scope>
    <source>
        <strain evidence="2">Rsan-2018</strain>
        <tissue evidence="2">Larvae</tissue>
    </source>
</reference>
<dbReference type="AlphaFoldDB" id="A0A9D4Q7H3"/>
<keyword evidence="3" id="KW-1185">Reference proteome</keyword>
<gene>
    <name evidence="2" type="ORF">HPB52_021868</name>
</gene>
<protein>
    <submittedName>
        <fullName evidence="2">Uncharacterized protein</fullName>
    </submittedName>
</protein>
<dbReference type="EMBL" id="JABSTV010001248">
    <property type="protein sequence ID" value="KAH7969774.1"/>
    <property type="molecule type" value="Genomic_DNA"/>
</dbReference>
<dbReference type="Gene3D" id="3.60.10.10">
    <property type="entry name" value="Endonuclease/exonuclease/phosphatase"/>
    <property type="match status" value="1"/>
</dbReference>
<sequence length="404" mass="44622">MPHPAPPAPRLPVAASPPAPLRYPHQAMSFLKSATWKVRGFRDRAKQRDILAFAQVQGNQLSDSAGRLKVPPRVPSGRFLFFDNCEGLRRGGHLRNGPLPTEGILHLGANGRMLMLDIYVNGKRFRFVNVYAPVTRTNTNNFQDLHQTLSEPIPHVLLGDFNCVIDSQRDVSARAEAASRIDRTYLPDFLLPSVAACEVLSPSADLARSSDRLPLATTLSGFPGPCSEGQGWRLDSALLQDDDSIKRIRERLQESGVESLTSCTRSYVNFLELEYTRLLQRRELRPPKERCKPANPIVADPNEANGNGSRALERAQAAVTRLSLENLTLREKALVAKTTTCAFAYYASRIAVMPTKTATQLSKMIGSFLWEGKPAPSRRTLLQLPESEGSLGLSHVLTTSKVFA</sequence>
<dbReference type="SUPFAM" id="SSF56219">
    <property type="entry name" value="DNase I-like"/>
    <property type="match status" value="1"/>
</dbReference>